<name>A0A934WUD4_9FIRM</name>
<gene>
    <name evidence="1" type="ORF">JKK62_15755</name>
</gene>
<proteinExistence type="predicted"/>
<dbReference type="Proteomes" id="UP000633365">
    <property type="component" value="Unassembled WGS sequence"/>
</dbReference>
<evidence type="ECO:0000313" key="1">
    <source>
        <dbReference type="EMBL" id="MBK6090081.1"/>
    </source>
</evidence>
<evidence type="ECO:0000313" key="2">
    <source>
        <dbReference type="Proteomes" id="UP000633365"/>
    </source>
</evidence>
<comment type="caution">
    <text evidence="1">The sequence shown here is derived from an EMBL/GenBank/DDBJ whole genome shotgun (WGS) entry which is preliminary data.</text>
</comment>
<accession>A0A934WUD4</accession>
<keyword evidence="2" id="KW-1185">Reference proteome</keyword>
<protein>
    <submittedName>
        <fullName evidence="1">Uncharacterized protein</fullName>
    </submittedName>
</protein>
<dbReference type="EMBL" id="JAEQMG010000174">
    <property type="protein sequence ID" value="MBK6090081.1"/>
    <property type="molecule type" value="Genomic_DNA"/>
</dbReference>
<organism evidence="1 2">
    <name type="scientific">Ruminococcus difficilis</name>
    <dbReference type="NCBI Taxonomy" id="2763069"/>
    <lineage>
        <taxon>Bacteria</taxon>
        <taxon>Bacillati</taxon>
        <taxon>Bacillota</taxon>
        <taxon>Clostridia</taxon>
        <taxon>Eubacteriales</taxon>
        <taxon>Oscillospiraceae</taxon>
        <taxon>Ruminococcus</taxon>
    </lineage>
</organism>
<sequence>MMTALQIEEHNKGFLRRLRRNRIRVEHRYCDAVTLKCVTYEHYRGKVSWTSIDRFVKAQRNRVLCAPDMAIASNSGYKRFVSTDLSRRMCENAALYLLRTVADRQIKAVLVDDDGDCAGLCDYLAEYGDPVNVLSSATRIYAAQAEYLLNEKGAALKLCRDKSCLRDADLIIAPGRLEEELPCLSDALILTGEAPAVKQNAATVYEYFFELPSKYREICPDFLDEMYFASALYTMGRAKELGGEVFTRCGDGVTIHTRGSLVEALKKRLLSRINS</sequence>
<reference evidence="1" key="1">
    <citation type="submission" date="2021-01" db="EMBL/GenBank/DDBJ databases">
        <title>Genome public.</title>
        <authorList>
            <person name="Liu C."/>
            <person name="Sun Q."/>
        </authorList>
    </citation>
    <scope>NUCLEOTIDE SEQUENCE</scope>
    <source>
        <strain evidence="1">M6</strain>
    </source>
</reference>
<dbReference type="AlphaFoldDB" id="A0A934WUD4"/>
<dbReference type="RefSeq" id="WP_186833746.1">
    <property type="nucleotide sequence ID" value="NZ_JAEQMG010000174.1"/>
</dbReference>